<reference evidence="1" key="1">
    <citation type="journal article" date="2014" name="Front. Microbiol.">
        <title>High frequency of phylogenetically diverse reductive dehalogenase-homologous genes in deep subseafloor sedimentary metagenomes.</title>
        <authorList>
            <person name="Kawai M."/>
            <person name="Futagami T."/>
            <person name="Toyoda A."/>
            <person name="Takaki Y."/>
            <person name="Nishi S."/>
            <person name="Hori S."/>
            <person name="Arai W."/>
            <person name="Tsubouchi T."/>
            <person name="Morono Y."/>
            <person name="Uchiyama I."/>
            <person name="Ito T."/>
            <person name="Fujiyama A."/>
            <person name="Inagaki F."/>
            <person name="Takami H."/>
        </authorList>
    </citation>
    <scope>NUCLEOTIDE SEQUENCE</scope>
    <source>
        <strain evidence="1">Expedition CK06-06</strain>
    </source>
</reference>
<evidence type="ECO:0000313" key="1">
    <source>
        <dbReference type="EMBL" id="GAF87393.1"/>
    </source>
</evidence>
<feature type="non-terminal residue" evidence="1">
    <location>
        <position position="1"/>
    </location>
</feature>
<dbReference type="AlphaFoldDB" id="X0T1P1"/>
<protein>
    <submittedName>
        <fullName evidence="1">Uncharacterized protein</fullName>
    </submittedName>
</protein>
<name>X0T1P1_9ZZZZ</name>
<accession>X0T1P1</accession>
<sequence>QLDDLFGIERRSGFPAKLKTRLVKAGAKIADLPVDHQVKATRAEALADAEGAPAFLVRKLEKGRAILLNFCPLAYTALRTKGTEMPLREIVESLLADAGITPRVRLTAEDGKVPCTQVVRFTHGDVEYVGVLRDFRLRYDETVTIYDLRPRWTTIDLGRTGYVYDVRKGLYIDKTDKVQATVAPARALLYAILPYAVDRVDVSEQGSADPREKNFGIGVVPSEGSPGTHVLHVSLIDPSGRDRREYGRNVKAADGAASVRVRLALSDAPGFWKLK</sequence>
<gene>
    <name evidence="1" type="ORF">S01H1_30994</name>
</gene>
<feature type="non-terminal residue" evidence="1">
    <location>
        <position position="275"/>
    </location>
</feature>
<dbReference type="EMBL" id="BARS01019103">
    <property type="protein sequence ID" value="GAF87393.1"/>
    <property type="molecule type" value="Genomic_DNA"/>
</dbReference>
<organism evidence="1">
    <name type="scientific">marine sediment metagenome</name>
    <dbReference type="NCBI Taxonomy" id="412755"/>
    <lineage>
        <taxon>unclassified sequences</taxon>
        <taxon>metagenomes</taxon>
        <taxon>ecological metagenomes</taxon>
    </lineage>
</organism>
<comment type="caution">
    <text evidence="1">The sequence shown here is derived from an EMBL/GenBank/DDBJ whole genome shotgun (WGS) entry which is preliminary data.</text>
</comment>
<proteinExistence type="predicted"/>